<organism evidence="9 10">
    <name type="scientific">Diversispora epigaea</name>
    <dbReference type="NCBI Taxonomy" id="1348612"/>
    <lineage>
        <taxon>Eukaryota</taxon>
        <taxon>Fungi</taxon>
        <taxon>Fungi incertae sedis</taxon>
        <taxon>Mucoromycota</taxon>
        <taxon>Glomeromycotina</taxon>
        <taxon>Glomeromycetes</taxon>
        <taxon>Diversisporales</taxon>
        <taxon>Diversisporaceae</taxon>
        <taxon>Diversispora</taxon>
    </lineage>
</organism>
<evidence type="ECO:0000259" key="8">
    <source>
        <dbReference type="Pfam" id="PF13656"/>
    </source>
</evidence>
<evidence type="ECO:0000313" key="10">
    <source>
        <dbReference type="Proteomes" id="UP000266861"/>
    </source>
</evidence>
<dbReference type="EMBL" id="PQFF01000276">
    <property type="protein sequence ID" value="RHZ67256.1"/>
    <property type="molecule type" value="Genomic_DNA"/>
</dbReference>
<dbReference type="GO" id="GO:0005736">
    <property type="term" value="C:RNA polymerase I complex"/>
    <property type="evidence" value="ECO:0007669"/>
    <property type="project" value="TreeGrafter"/>
</dbReference>
<dbReference type="InterPro" id="IPR009025">
    <property type="entry name" value="RBP11-like_dimer"/>
</dbReference>
<dbReference type="Proteomes" id="UP000266861">
    <property type="component" value="Unassembled WGS sequence"/>
</dbReference>
<comment type="subcellular location">
    <subcellularLocation>
        <location evidence="1">Nucleus</location>
    </subcellularLocation>
</comment>
<dbReference type="OrthoDB" id="510325at2759"/>
<comment type="caution">
    <text evidence="9">The sequence shown here is derived from an EMBL/GenBank/DDBJ whole genome shotgun (WGS) entry which is preliminary data.</text>
</comment>
<sequence length="134" mass="15297">MESVELMETENSEAEQEPPTPEIIIDDILDFKTDKGTIPDPRSVTFTIIGEDHTLGNALRYTIMLNPEVEYCGYSIPHPSEEKLNLRIQTTENITAIEALSKGLEDLRTMCDYIKEKFIKTNLKFDKKASQDEN</sequence>
<dbReference type="AlphaFoldDB" id="A0A397I0E2"/>
<evidence type="ECO:0000256" key="4">
    <source>
        <dbReference type="ARBA" id="ARBA00023163"/>
    </source>
</evidence>
<dbReference type="PROSITE" id="PS01154">
    <property type="entry name" value="RNA_POL_L_13KD"/>
    <property type="match status" value="1"/>
</dbReference>
<evidence type="ECO:0000256" key="5">
    <source>
        <dbReference type="ARBA" id="ARBA00023242"/>
    </source>
</evidence>
<evidence type="ECO:0000256" key="2">
    <source>
        <dbReference type="ARBA" id="ARBA00022079"/>
    </source>
</evidence>
<gene>
    <name evidence="9" type="ORF">Glove_302g23</name>
</gene>
<evidence type="ECO:0000256" key="3">
    <source>
        <dbReference type="ARBA" id="ARBA00022478"/>
    </source>
</evidence>
<reference evidence="9 10" key="1">
    <citation type="submission" date="2018-08" db="EMBL/GenBank/DDBJ databases">
        <title>Genome and evolution of the arbuscular mycorrhizal fungus Diversispora epigaea (formerly Glomus versiforme) and its bacterial endosymbionts.</title>
        <authorList>
            <person name="Sun X."/>
            <person name="Fei Z."/>
            <person name="Harrison M."/>
        </authorList>
    </citation>
    <scope>NUCLEOTIDE SEQUENCE [LARGE SCALE GENOMIC DNA]</scope>
    <source>
        <strain evidence="9 10">IT104</strain>
    </source>
</reference>
<name>A0A397I0E2_9GLOM</name>
<dbReference type="GO" id="GO:0055029">
    <property type="term" value="C:nuclear DNA-directed RNA polymerase complex"/>
    <property type="evidence" value="ECO:0007669"/>
    <property type="project" value="UniProtKB-ARBA"/>
</dbReference>
<dbReference type="InterPro" id="IPR008193">
    <property type="entry name" value="RNA_pol_Rpb11_13-16kDa_CS"/>
</dbReference>
<dbReference type="GO" id="GO:0046983">
    <property type="term" value="F:protein dimerization activity"/>
    <property type="evidence" value="ECO:0007669"/>
    <property type="project" value="InterPro"/>
</dbReference>
<dbReference type="FunFam" id="3.30.1360.10:FF:000006">
    <property type="entry name" value="DNA-directed RNA polymerases I and III subunit RPAC2"/>
    <property type="match status" value="1"/>
</dbReference>
<dbReference type="PANTHER" id="PTHR13946:SF28">
    <property type="entry name" value="DNA-DIRECTED RNA POLYMERASES I AND III SUBUNIT RPAC2"/>
    <property type="match status" value="1"/>
</dbReference>
<dbReference type="SUPFAM" id="SSF55257">
    <property type="entry name" value="RBP11-like subunits of RNA polymerase"/>
    <property type="match status" value="1"/>
</dbReference>
<dbReference type="GO" id="GO:0006383">
    <property type="term" value="P:transcription by RNA polymerase III"/>
    <property type="evidence" value="ECO:0007669"/>
    <property type="project" value="TreeGrafter"/>
</dbReference>
<dbReference type="Pfam" id="PF13656">
    <property type="entry name" value="RNA_pol_L_2"/>
    <property type="match status" value="1"/>
</dbReference>
<dbReference type="GO" id="GO:0003899">
    <property type="term" value="F:DNA-directed RNA polymerase activity"/>
    <property type="evidence" value="ECO:0007669"/>
    <property type="project" value="InterPro"/>
</dbReference>
<dbReference type="STRING" id="1348612.A0A397I0E2"/>
<feature type="domain" description="DNA-directed RNA polymerase RBP11-like dimerisation" evidence="8">
    <location>
        <begin position="44"/>
        <end position="116"/>
    </location>
</feature>
<keyword evidence="3" id="KW-0240">DNA-directed RNA polymerase</keyword>
<feature type="compositionally biased region" description="Acidic residues" evidence="7">
    <location>
        <begin position="1"/>
        <end position="16"/>
    </location>
</feature>
<keyword evidence="10" id="KW-1185">Reference proteome</keyword>
<accession>A0A397I0E2</accession>
<proteinExistence type="inferred from homology"/>
<comment type="similarity">
    <text evidence="6">Belongs to the archaeal Rpo11/eukaryotic RPB11/RPC19 RNA polymerase subunit family.</text>
</comment>
<dbReference type="CDD" id="cd07029">
    <property type="entry name" value="RNAP_I_III_AC19"/>
    <property type="match status" value="1"/>
</dbReference>
<dbReference type="GO" id="GO:0003677">
    <property type="term" value="F:DNA binding"/>
    <property type="evidence" value="ECO:0007669"/>
    <property type="project" value="InterPro"/>
</dbReference>
<evidence type="ECO:0000256" key="1">
    <source>
        <dbReference type="ARBA" id="ARBA00004123"/>
    </source>
</evidence>
<dbReference type="InterPro" id="IPR033898">
    <property type="entry name" value="RNAP_AC19"/>
</dbReference>
<evidence type="ECO:0000313" key="9">
    <source>
        <dbReference type="EMBL" id="RHZ67256.1"/>
    </source>
</evidence>
<feature type="region of interest" description="Disordered" evidence="7">
    <location>
        <begin position="1"/>
        <end position="20"/>
    </location>
</feature>
<dbReference type="GO" id="GO:0006362">
    <property type="term" value="P:transcription elongation by RNA polymerase I"/>
    <property type="evidence" value="ECO:0007669"/>
    <property type="project" value="TreeGrafter"/>
</dbReference>
<keyword evidence="5" id="KW-0539">Nucleus</keyword>
<protein>
    <recommendedName>
        <fullName evidence="2">DNA-directed RNA polymerases I and III subunit RPAC2</fullName>
    </recommendedName>
</protein>
<dbReference type="PANTHER" id="PTHR13946">
    <property type="entry name" value="DNA-DIRECTED RNA POLYMERASE I,II,III"/>
    <property type="match status" value="1"/>
</dbReference>
<dbReference type="Gene3D" id="3.30.1360.10">
    <property type="entry name" value="RNA polymerase, RBP11-like subunit"/>
    <property type="match status" value="1"/>
</dbReference>
<dbReference type="InterPro" id="IPR022905">
    <property type="entry name" value="Rpo11-like"/>
</dbReference>
<evidence type="ECO:0000256" key="6">
    <source>
        <dbReference type="ARBA" id="ARBA00025751"/>
    </source>
</evidence>
<dbReference type="InterPro" id="IPR036603">
    <property type="entry name" value="RBP11-like"/>
</dbReference>
<evidence type="ECO:0000256" key="7">
    <source>
        <dbReference type="SAM" id="MobiDB-lite"/>
    </source>
</evidence>
<dbReference type="HAMAP" id="MF_00261">
    <property type="entry name" value="RNApol_arch_Rpo11"/>
    <property type="match status" value="1"/>
</dbReference>
<dbReference type="GO" id="GO:0005666">
    <property type="term" value="C:RNA polymerase III complex"/>
    <property type="evidence" value="ECO:0007669"/>
    <property type="project" value="TreeGrafter"/>
</dbReference>
<keyword evidence="4" id="KW-0804">Transcription</keyword>